<dbReference type="Gene3D" id="6.10.140.140">
    <property type="match status" value="1"/>
</dbReference>
<evidence type="ECO:0000256" key="1">
    <source>
        <dbReference type="SAM" id="MobiDB-lite"/>
    </source>
</evidence>
<dbReference type="GO" id="GO:0006355">
    <property type="term" value="P:regulation of DNA-templated transcription"/>
    <property type="evidence" value="ECO:0007669"/>
    <property type="project" value="InterPro"/>
</dbReference>
<reference evidence="4" key="1">
    <citation type="submission" date="2025-08" db="UniProtKB">
        <authorList>
            <consortium name="RefSeq"/>
        </authorList>
    </citation>
    <scope>IDENTIFICATION</scope>
    <source>
        <tissue evidence="4">Liver</tissue>
    </source>
</reference>
<evidence type="ECO:0000313" key="4">
    <source>
        <dbReference type="RefSeq" id="XP_007443125.2"/>
    </source>
</evidence>
<dbReference type="PROSITE" id="PS50805">
    <property type="entry name" value="KRAB"/>
    <property type="match status" value="1"/>
</dbReference>
<dbReference type="KEGG" id="pbi:103056919"/>
<dbReference type="Proteomes" id="UP000695026">
    <property type="component" value="Unplaced"/>
</dbReference>
<feature type="region of interest" description="Disordered" evidence="1">
    <location>
        <begin position="1"/>
        <end position="33"/>
    </location>
</feature>
<dbReference type="PANTHER" id="PTHR23232">
    <property type="entry name" value="KRAB DOMAIN C2H2 ZINC FINGER"/>
    <property type="match status" value="1"/>
</dbReference>
<feature type="domain" description="KRAB" evidence="2">
    <location>
        <begin position="38"/>
        <end position="108"/>
    </location>
</feature>
<dbReference type="InterPro" id="IPR001909">
    <property type="entry name" value="KRAB"/>
</dbReference>
<dbReference type="InterPro" id="IPR050169">
    <property type="entry name" value="Krueppel_C2H2_ZnF"/>
</dbReference>
<proteinExistence type="predicted"/>
<accession>A0A9F2WK29</accession>
<organism evidence="3 4">
    <name type="scientific">Python bivittatus</name>
    <name type="common">Burmese python</name>
    <name type="synonym">Python molurus bivittatus</name>
    <dbReference type="NCBI Taxonomy" id="176946"/>
    <lineage>
        <taxon>Eukaryota</taxon>
        <taxon>Metazoa</taxon>
        <taxon>Chordata</taxon>
        <taxon>Craniata</taxon>
        <taxon>Vertebrata</taxon>
        <taxon>Euteleostomi</taxon>
        <taxon>Lepidosauria</taxon>
        <taxon>Squamata</taxon>
        <taxon>Bifurcata</taxon>
        <taxon>Unidentata</taxon>
        <taxon>Episquamata</taxon>
        <taxon>Toxicofera</taxon>
        <taxon>Serpentes</taxon>
        <taxon>Henophidia</taxon>
        <taxon>Pythonidae</taxon>
        <taxon>Python</taxon>
    </lineage>
</organism>
<feature type="compositionally biased region" description="Polar residues" evidence="1">
    <location>
        <begin position="23"/>
        <end position="33"/>
    </location>
</feature>
<dbReference type="GeneID" id="103056919"/>
<dbReference type="SMART" id="SM00349">
    <property type="entry name" value="KRAB"/>
    <property type="match status" value="1"/>
</dbReference>
<dbReference type="SUPFAM" id="SSF109640">
    <property type="entry name" value="KRAB domain (Kruppel-associated box)"/>
    <property type="match status" value="1"/>
</dbReference>
<sequence length="121" mass="13748">MTWEPSEGSGMASRNRLSLPFLSRTNQGTKRPSALNQVTFEDVAVYFSEGQAGLLDPDQRALYREVMLENYRHVASLGIFPKPELVSKLERNEELWVPTSLDLDEENSDYSCSKPAKQPHF</sequence>
<gene>
    <name evidence="4" type="primary">LOC103056919</name>
</gene>
<dbReference type="InterPro" id="IPR036051">
    <property type="entry name" value="KRAB_dom_sf"/>
</dbReference>
<keyword evidence="3" id="KW-1185">Reference proteome</keyword>
<dbReference type="PANTHER" id="PTHR23232:SF142">
    <property type="entry name" value="GASTRULA ZINC FINGER PROTEIN XLCGF57.1-LIKE-RELATED"/>
    <property type="match status" value="1"/>
</dbReference>
<dbReference type="AlphaFoldDB" id="A0A9F2WK29"/>
<dbReference type="Pfam" id="PF01352">
    <property type="entry name" value="KRAB"/>
    <property type="match status" value="1"/>
</dbReference>
<evidence type="ECO:0000259" key="2">
    <source>
        <dbReference type="PROSITE" id="PS50805"/>
    </source>
</evidence>
<dbReference type="CDD" id="cd07765">
    <property type="entry name" value="KRAB_A-box"/>
    <property type="match status" value="1"/>
</dbReference>
<evidence type="ECO:0000313" key="3">
    <source>
        <dbReference type="Proteomes" id="UP000695026"/>
    </source>
</evidence>
<name>A0A9F2WK29_PYTBI</name>
<dbReference type="RefSeq" id="XP_007443125.2">
    <property type="nucleotide sequence ID" value="XM_007443063.3"/>
</dbReference>
<protein>
    <submittedName>
        <fullName evidence="4">Zinc finger protein 251-like isoform X3</fullName>
    </submittedName>
</protein>